<dbReference type="OrthoDB" id="9784513at2"/>
<sequence length="217" mass="22076">MAEATYTTPQGEEVTISRDQTEGAKLEGDWALTGHDCPPFCIQPISPAPGVATIGELELIEAMKAGETTLVDGRTPDWYAGGTIPGAINIPYTQAVERLAELGCEPDFDGKFDCSSAHNVIMFCNGAWCGQSPTAIRAMIGAGYPPEKIHYYRGGVLEWRLLGLTVAGGKSADAAAPAGGVPADAAATDAATFPAAAPAADAASAPAAASTAPAPAN</sequence>
<feature type="domain" description="Rhodanese" evidence="2">
    <location>
        <begin position="64"/>
        <end position="168"/>
    </location>
</feature>
<dbReference type="Proteomes" id="UP000252023">
    <property type="component" value="Chromosome"/>
</dbReference>
<dbReference type="Pfam" id="PF00581">
    <property type="entry name" value="Rhodanese"/>
    <property type="match status" value="1"/>
</dbReference>
<dbReference type="CDD" id="cd00158">
    <property type="entry name" value="RHOD"/>
    <property type="match status" value="1"/>
</dbReference>
<accession>A0A344PPL0</accession>
<dbReference type="KEGG" id="pars:DRW48_14420"/>
<gene>
    <name evidence="3" type="ORF">DRW48_14420</name>
</gene>
<evidence type="ECO:0000256" key="1">
    <source>
        <dbReference type="SAM" id="MobiDB-lite"/>
    </source>
</evidence>
<feature type="compositionally biased region" description="Polar residues" evidence="1">
    <location>
        <begin position="1"/>
        <end position="10"/>
    </location>
</feature>
<name>A0A344PPL0_9RHOB</name>
<dbReference type="InterPro" id="IPR036873">
    <property type="entry name" value="Rhodanese-like_dom_sf"/>
</dbReference>
<dbReference type="EMBL" id="CP030918">
    <property type="protein sequence ID" value="AXC51315.1"/>
    <property type="molecule type" value="Genomic_DNA"/>
</dbReference>
<keyword evidence="4" id="KW-1185">Reference proteome</keyword>
<dbReference type="SMART" id="SM00450">
    <property type="entry name" value="RHOD"/>
    <property type="match status" value="1"/>
</dbReference>
<dbReference type="AlphaFoldDB" id="A0A344PPL0"/>
<protein>
    <submittedName>
        <fullName evidence="3">Rhodanese-like domain-containing protein</fullName>
    </submittedName>
</protein>
<dbReference type="InterPro" id="IPR001763">
    <property type="entry name" value="Rhodanese-like_dom"/>
</dbReference>
<evidence type="ECO:0000259" key="2">
    <source>
        <dbReference type="PROSITE" id="PS50206"/>
    </source>
</evidence>
<proteinExistence type="predicted"/>
<feature type="region of interest" description="Disordered" evidence="1">
    <location>
        <begin position="1"/>
        <end position="22"/>
    </location>
</feature>
<dbReference type="Gene3D" id="3.40.250.10">
    <property type="entry name" value="Rhodanese-like domain"/>
    <property type="match status" value="1"/>
</dbReference>
<dbReference type="PROSITE" id="PS50206">
    <property type="entry name" value="RHODANESE_3"/>
    <property type="match status" value="1"/>
</dbReference>
<evidence type="ECO:0000313" key="3">
    <source>
        <dbReference type="EMBL" id="AXC51315.1"/>
    </source>
</evidence>
<reference evidence="4" key="1">
    <citation type="submission" date="2018-07" db="EMBL/GenBank/DDBJ databases">
        <title>Genome sequencing of Paracoccus sp. SC2-6.</title>
        <authorList>
            <person name="Heo J."/>
            <person name="Kim S.-J."/>
            <person name="Kwon S.-W."/>
        </authorList>
    </citation>
    <scope>NUCLEOTIDE SEQUENCE [LARGE SCALE GENOMIC DNA]</scope>
    <source>
        <strain evidence="4">SC2-6</strain>
    </source>
</reference>
<evidence type="ECO:0000313" key="4">
    <source>
        <dbReference type="Proteomes" id="UP000252023"/>
    </source>
</evidence>
<organism evidence="3 4">
    <name type="scientific">Paracoccus suum</name>
    <dbReference type="NCBI Taxonomy" id="2259340"/>
    <lineage>
        <taxon>Bacteria</taxon>
        <taxon>Pseudomonadati</taxon>
        <taxon>Pseudomonadota</taxon>
        <taxon>Alphaproteobacteria</taxon>
        <taxon>Rhodobacterales</taxon>
        <taxon>Paracoccaceae</taxon>
        <taxon>Paracoccus</taxon>
    </lineage>
</organism>
<dbReference type="SUPFAM" id="SSF52821">
    <property type="entry name" value="Rhodanese/Cell cycle control phosphatase"/>
    <property type="match status" value="1"/>
</dbReference>